<dbReference type="RefSeq" id="YP_294147.1">
    <property type="nucleotide sequence ID" value="NC_007346.1"/>
</dbReference>
<evidence type="ECO:0000313" key="2">
    <source>
        <dbReference type="EMBL" id="CAI65816.1"/>
    </source>
</evidence>
<dbReference type="KEGG" id="vg:3654723"/>
<dbReference type="Proteomes" id="UP000000863">
    <property type="component" value="Segment"/>
</dbReference>
<organismHost>
    <name type="scientific">Emiliania huxleyi</name>
    <name type="common">Coccolithophore</name>
    <name type="synonym">Pontosphaera huxleyi</name>
    <dbReference type="NCBI Taxonomy" id="2903"/>
</organismHost>
<gene>
    <name evidence="2" type="ORF">EhV389</name>
</gene>
<dbReference type="EMBL" id="AJ890364">
    <property type="protein sequence ID" value="CAI65816.1"/>
    <property type="molecule type" value="Genomic_DNA"/>
</dbReference>
<sequence length="172" mass="19614">MPRKTKTLLNELDELKLDYDPGELPARRSTRGVRKTTYLEEILSSEENTRIRNDILDGADELPDSDDDDDWVDNGDGADNSSEYDSGPDSDDDDPDWDESVEEKEDDTEISSEDDEEDVGDEEDDTDMAQDESETEFEEEDNDIESVVIHVPVIEQSDKKIVEPVEVEYDED</sequence>
<keyword evidence="3" id="KW-1185">Reference proteome</keyword>
<feature type="compositionally biased region" description="Acidic residues" evidence="1">
    <location>
        <begin position="57"/>
        <end position="73"/>
    </location>
</feature>
<reference evidence="2 3" key="1">
    <citation type="journal article" date="2005" name="Science">
        <title>Complete genome sequence and lytic phase transcription profile of a Coccolithovirus.</title>
        <authorList>
            <person name="Wilson W.H."/>
            <person name="Schroeder D.C."/>
            <person name="Allen M.J."/>
            <person name="Holden M.T.G."/>
            <person name="Parkhill J."/>
            <person name="Barrell B.G."/>
            <person name="Churcher C."/>
            <person name="Hamlin N."/>
            <person name="Mungall K."/>
            <person name="Norbertczak H."/>
            <person name="Quail M.A."/>
            <person name="Price C."/>
            <person name="Rabbinowitsch E."/>
            <person name="Walker D."/>
            <person name="Craigon M."/>
            <person name="Roy D."/>
            <person name="Ghazal P."/>
        </authorList>
    </citation>
    <scope>NUCLEOTIDE SEQUENCE [LARGE SCALE GENOMIC DNA]</scope>
    <source>
        <strain evidence="3">Isolate United Kingdom/English Channel/1999</strain>
    </source>
</reference>
<evidence type="ECO:0000313" key="3">
    <source>
        <dbReference type="Proteomes" id="UP000000863"/>
    </source>
</evidence>
<feature type="region of interest" description="Disordered" evidence="1">
    <location>
        <begin position="44"/>
        <end position="144"/>
    </location>
</feature>
<evidence type="ECO:0000256" key="1">
    <source>
        <dbReference type="SAM" id="MobiDB-lite"/>
    </source>
</evidence>
<name>Q4A290_EHV8U</name>
<organism evidence="2 3">
    <name type="scientific">Emiliania huxleyi virus 86 (isolate United Kingdom/English Channel/1999)</name>
    <name type="common">EhV-86</name>
    <dbReference type="NCBI Taxonomy" id="654925"/>
    <lineage>
        <taxon>Viruses</taxon>
        <taxon>Varidnaviria</taxon>
        <taxon>Bamfordvirae</taxon>
        <taxon>Nucleocytoviricota</taxon>
        <taxon>Megaviricetes</taxon>
        <taxon>Algavirales</taxon>
        <taxon>Phycodnaviridae</taxon>
        <taxon>Coccolithovirus</taxon>
        <taxon>Coccolithovirus huxleyi</taxon>
        <taxon>Emiliania huxleyi virus 86</taxon>
    </lineage>
</organism>
<accession>Q4A290</accession>
<dbReference type="GeneID" id="3654723"/>
<feature type="compositionally biased region" description="Low complexity" evidence="1">
    <location>
        <begin position="74"/>
        <end position="85"/>
    </location>
</feature>
<proteinExistence type="predicted"/>
<protein>
    <submittedName>
        <fullName evidence="2">Uncharacterized protein</fullName>
    </submittedName>
</protein>
<feature type="compositionally biased region" description="Acidic residues" evidence="1">
    <location>
        <begin position="86"/>
        <end position="144"/>
    </location>
</feature>